<keyword evidence="11" id="KW-1185">Reference proteome</keyword>
<evidence type="ECO:0000259" key="9">
    <source>
        <dbReference type="Pfam" id="PF01529"/>
    </source>
</evidence>
<dbReference type="PROSITE" id="PS50216">
    <property type="entry name" value="DHHC"/>
    <property type="match status" value="1"/>
</dbReference>
<gene>
    <name evidence="10" type="ORF">DGUA_6G015337</name>
</gene>
<evidence type="ECO:0000256" key="8">
    <source>
        <dbReference type="SAM" id="MobiDB-lite"/>
    </source>
</evidence>
<feature type="transmembrane region" description="Helical" evidence="7">
    <location>
        <begin position="12"/>
        <end position="34"/>
    </location>
</feature>
<evidence type="ECO:0000313" key="10">
    <source>
        <dbReference type="EMBL" id="SPP85403.1"/>
    </source>
</evidence>
<evidence type="ECO:0000256" key="5">
    <source>
        <dbReference type="ARBA" id="ARBA00023136"/>
    </source>
</evidence>
<dbReference type="PANTHER" id="PTHR12246">
    <property type="entry name" value="PALMITOYLTRANSFERASE ZDHHC16"/>
    <property type="match status" value="1"/>
</dbReference>
<sequence length="419" mass="48516">MFCDWLLELRRFLHWGPVIVFSLMAGVTGTTVYLNEMWWPPQESLYAAINFVAIVFLNLITLYHFGMSIVVGPGLLPKHWRPKCPEQEQLLQYCKVCEGYKAPRAHHCRRCNRCVLRMDHHCPWINNCIGWANQASFFYFLLFFMLGSIQSGVIIGGSFYDGIFRRAYLQQGDTRGIRVILTFRSAAACVYSLGVVVGVFLATLKLMQMQIKTIMWNCNEIESWIVTKAEFRRYMNGSNGRPIPTFDYPYDLGVWRNIVEFFKPSSDGINWPVRPGSDQYTMTREQLAQKLEKRARTRTYKCVSPATGYWLPILSQGLMATVCLPCADDPRIVLRIGDLVHVTRVQDYWLYGERVLSKKEQKLHKKHQLKGHIRGWFPRCCAIELLDDEEVDPTGDDHGQTNPKEESKAKQRCRKGCHH</sequence>
<dbReference type="GO" id="GO:0019706">
    <property type="term" value="F:protein-cysteine S-palmitoyltransferase activity"/>
    <property type="evidence" value="ECO:0007669"/>
    <property type="project" value="UniProtKB-EC"/>
</dbReference>
<dbReference type="GO" id="GO:0016020">
    <property type="term" value="C:membrane"/>
    <property type="evidence" value="ECO:0007669"/>
    <property type="project" value="UniProtKB-SubCell"/>
</dbReference>
<dbReference type="AlphaFoldDB" id="A0A3B0JWE1"/>
<feature type="transmembrane region" description="Helical" evidence="7">
    <location>
        <begin position="46"/>
        <end position="71"/>
    </location>
</feature>
<dbReference type="Pfam" id="PF01529">
    <property type="entry name" value="DHHC"/>
    <property type="match status" value="1"/>
</dbReference>
<dbReference type="EC" id="2.3.1.225" evidence="7"/>
<dbReference type="EMBL" id="OUUW01000009">
    <property type="protein sequence ID" value="SPP85403.1"/>
    <property type="molecule type" value="Genomic_DNA"/>
</dbReference>
<dbReference type="OrthoDB" id="331948at2759"/>
<organism evidence="10 11">
    <name type="scientific">Drosophila guanche</name>
    <name type="common">Fruit fly</name>
    <dbReference type="NCBI Taxonomy" id="7266"/>
    <lineage>
        <taxon>Eukaryota</taxon>
        <taxon>Metazoa</taxon>
        <taxon>Ecdysozoa</taxon>
        <taxon>Arthropoda</taxon>
        <taxon>Hexapoda</taxon>
        <taxon>Insecta</taxon>
        <taxon>Pterygota</taxon>
        <taxon>Neoptera</taxon>
        <taxon>Endopterygota</taxon>
        <taxon>Diptera</taxon>
        <taxon>Brachycera</taxon>
        <taxon>Muscomorpha</taxon>
        <taxon>Ephydroidea</taxon>
        <taxon>Drosophilidae</taxon>
        <taxon>Drosophila</taxon>
        <taxon>Sophophora</taxon>
    </lineage>
</organism>
<feature type="region of interest" description="Disordered" evidence="8">
    <location>
        <begin position="392"/>
        <end position="419"/>
    </location>
</feature>
<accession>A0A3B0JWE1</accession>
<keyword evidence="2 7" id="KW-0808">Transferase</keyword>
<evidence type="ECO:0000256" key="2">
    <source>
        <dbReference type="ARBA" id="ARBA00022679"/>
    </source>
</evidence>
<reference evidence="11" key="1">
    <citation type="submission" date="2018-01" db="EMBL/GenBank/DDBJ databases">
        <authorList>
            <person name="Alioto T."/>
            <person name="Alioto T."/>
        </authorList>
    </citation>
    <scope>NUCLEOTIDE SEQUENCE [LARGE SCALE GENOMIC DNA]</scope>
</reference>
<dbReference type="InterPro" id="IPR039859">
    <property type="entry name" value="PFA4/ZDH16/20/ERF2-like"/>
</dbReference>
<evidence type="ECO:0000256" key="6">
    <source>
        <dbReference type="ARBA" id="ARBA00023315"/>
    </source>
</evidence>
<name>A0A3B0JWE1_DROGU</name>
<dbReference type="Proteomes" id="UP000268350">
    <property type="component" value="Unassembled WGS sequence"/>
</dbReference>
<protein>
    <recommendedName>
        <fullName evidence="7">Palmitoyltransferase</fullName>
        <ecNumber evidence="7">2.3.1.225</ecNumber>
    </recommendedName>
</protein>
<comment type="domain">
    <text evidence="7">The DHHC domain is required for palmitoyltransferase activity.</text>
</comment>
<feature type="domain" description="Palmitoyltransferase DHHC" evidence="9">
    <location>
        <begin position="91"/>
        <end position="224"/>
    </location>
</feature>
<comment type="subcellular location">
    <subcellularLocation>
        <location evidence="1">Membrane</location>
        <topology evidence="1">Multi-pass membrane protein</topology>
    </subcellularLocation>
</comment>
<feature type="compositionally biased region" description="Basic residues" evidence="8">
    <location>
        <begin position="410"/>
        <end position="419"/>
    </location>
</feature>
<dbReference type="InterPro" id="IPR001594">
    <property type="entry name" value="Palmitoyltrfase_DHHC"/>
</dbReference>
<comment type="catalytic activity">
    <reaction evidence="7">
        <text>L-cysteinyl-[protein] + hexadecanoyl-CoA = S-hexadecanoyl-L-cysteinyl-[protein] + CoA</text>
        <dbReference type="Rhea" id="RHEA:36683"/>
        <dbReference type="Rhea" id="RHEA-COMP:10131"/>
        <dbReference type="Rhea" id="RHEA-COMP:11032"/>
        <dbReference type="ChEBI" id="CHEBI:29950"/>
        <dbReference type="ChEBI" id="CHEBI:57287"/>
        <dbReference type="ChEBI" id="CHEBI:57379"/>
        <dbReference type="ChEBI" id="CHEBI:74151"/>
        <dbReference type="EC" id="2.3.1.225"/>
    </reaction>
</comment>
<feature type="compositionally biased region" description="Basic and acidic residues" evidence="8">
    <location>
        <begin position="395"/>
        <end position="409"/>
    </location>
</feature>
<evidence type="ECO:0000256" key="3">
    <source>
        <dbReference type="ARBA" id="ARBA00022692"/>
    </source>
</evidence>
<feature type="transmembrane region" description="Helical" evidence="7">
    <location>
        <begin position="180"/>
        <end position="204"/>
    </location>
</feature>
<evidence type="ECO:0000313" key="11">
    <source>
        <dbReference type="Proteomes" id="UP000268350"/>
    </source>
</evidence>
<evidence type="ECO:0000256" key="7">
    <source>
        <dbReference type="RuleBase" id="RU079119"/>
    </source>
</evidence>
<keyword evidence="4 7" id="KW-1133">Transmembrane helix</keyword>
<proteinExistence type="inferred from homology"/>
<evidence type="ECO:0000256" key="1">
    <source>
        <dbReference type="ARBA" id="ARBA00004141"/>
    </source>
</evidence>
<evidence type="ECO:0000256" key="4">
    <source>
        <dbReference type="ARBA" id="ARBA00022989"/>
    </source>
</evidence>
<keyword evidence="5 7" id="KW-0472">Membrane</keyword>
<comment type="similarity">
    <text evidence="7">Belongs to the DHHC palmitoyltransferase family.</text>
</comment>
<keyword evidence="6 7" id="KW-0012">Acyltransferase</keyword>
<keyword evidence="3 7" id="KW-0812">Transmembrane</keyword>
<feature type="transmembrane region" description="Helical" evidence="7">
    <location>
        <begin position="137"/>
        <end position="160"/>
    </location>
</feature>
<dbReference type="OMA" id="CVGWSNQ"/>